<feature type="domain" description="Exonuclease" evidence="4">
    <location>
        <begin position="38"/>
        <end position="213"/>
    </location>
</feature>
<dbReference type="EMBL" id="CP028923">
    <property type="protein sequence ID" value="QCK15851.1"/>
    <property type="molecule type" value="Genomic_DNA"/>
</dbReference>
<gene>
    <name evidence="5" type="ORF">DCC35_14405</name>
</gene>
<dbReference type="GO" id="GO:0003676">
    <property type="term" value="F:nucleic acid binding"/>
    <property type="evidence" value="ECO:0007669"/>
    <property type="project" value="InterPro"/>
</dbReference>
<dbReference type="InterPro" id="IPR012337">
    <property type="entry name" value="RNaseH-like_sf"/>
</dbReference>
<dbReference type="Pfam" id="PF00929">
    <property type="entry name" value="RNase_T"/>
    <property type="match status" value="1"/>
</dbReference>
<proteinExistence type="predicted"/>
<keyword evidence="1" id="KW-0540">Nuclease</keyword>
<dbReference type="GO" id="GO:0006259">
    <property type="term" value="P:DNA metabolic process"/>
    <property type="evidence" value="ECO:0007669"/>
    <property type="project" value="UniProtKB-ARBA"/>
</dbReference>
<dbReference type="GO" id="GO:0008408">
    <property type="term" value="F:3'-5' exonuclease activity"/>
    <property type="evidence" value="ECO:0007669"/>
    <property type="project" value="TreeGrafter"/>
</dbReference>
<dbReference type="KEGG" id="fpf:DCC35_14405"/>
<dbReference type="Gene3D" id="3.30.420.10">
    <property type="entry name" value="Ribonuclease H-like superfamily/Ribonuclease H"/>
    <property type="match status" value="1"/>
</dbReference>
<keyword evidence="3" id="KW-0269">Exonuclease</keyword>
<dbReference type="PANTHER" id="PTHR30231:SF4">
    <property type="entry name" value="PROTEIN NEN2"/>
    <property type="match status" value="1"/>
</dbReference>
<dbReference type="CDD" id="cd06127">
    <property type="entry name" value="DEDDh"/>
    <property type="match status" value="1"/>
</dbReference>
<dbReference type="GO" id="GO:0005829">
    <property type="term" value="C:cytosol"/>
    <property type="evidence" value="ECO:0007669"/>
    <property type="project" value="TreeGrafter"/>
</dbReference>
<dbReference type="InterPro" id="IPR013520">
    <property type="entry name" value="Ribonucl_H"/>
</dbReference>
<protein>
    <recommendedName>
        <fullName evidence="4">Exonuclease domain-containing protein</fullName>
    </recommendedName>
</protein>
<evidence type="ECO:0000256" key="3">
    <source>
        <dbReference type="ARBA" id="ARBA00022839"/>
    </source>
</evidence>
<evidence type="ECO:0000313" key="6">
    <source>
        <dbReference type="Proteomes" id="UP000298616"/>
    </source>
</evidence>
<dbReference type="AlphaFoldDB" id="A0A4D7JJS5"/>
<dbReference type="SMART" id="SM00479">
    <property type="entry name" value="EXOIII"/>
    <property type="match status" value="1"/>
</dbReference>
<accession>A0A4D7JJS5</accession>
<evidence type="ECO:0000313" key="5">
    <source>
        <dbReference type="EMBL" id="QCK15851.1"/>
    </source>
</evidence>
<dbReference type="Proteomes" id="UP000298616">
    <property type="component" value="Chromosome"/>
</dbReference>
<evidence type="ECO:0000256" key="1">
    <source>
        <dbReference type="ARBA" id="ARBA00022722"/>
    </source>
</evidence>
<reference evidence="5 6" key="1">
    <citation type="submission" date="2018-04" db="EMBL/GenBank/DDBJ databases">
        <title>Complete genome uncultured novel isolate.</title>
        <authorList>
            <person name="Merlino G."/>
        </authorList>
    </citation>
    <scope>NUCLEOTIDE SEQUENCE [LARGE SCALE GENOMIC DNA]</scope>
    <source>
        <strain evidence="6">R1DC9</strain>
    </source>
</reference>
<dbReference type="PANTHER" id="PTHR30231">
    <property type="entry name" value="DNA POLYMERASE III SUBUNIT EPSILON"/>
    <property type="match status" value="1"/>
</dbReference>
<dbReference type="RefSeq" id="WP_137091449.1">
    <property type="nucleotide sequence ID" value="NZ_CP028923.1"/>
</dbReference>
<evidence type="ECO:0000256" key="2">
    <source>
        <dbReference type="ARBA" id="ARBA00022801"/>
    </source>
</evidence>
<dbReference type="OrthoDB" id="9803913at2"/>
<keyword evidence="6" id="KW-1185">Reference proteome</keyword>
<sequence>MWSFFKNLLEKKELKNIEKEASDYLDLFKDRRPVPPSQFIVLDTETTGLNTGTDKILSFGGIRINRDRINVGDSLYLYIISDEESENKKQSAIVHGISKNEINQYGIPEKEAAIEIINFISNYTIIAHHASFDIAMLNKLIFNNLGIKIQNKVIDTVELALKKDFGRVHNIDYNPYMYSLDVLLKKYSIRPYDRHNALGDSLLTARLFMKLTS</sequence>
<keyword evidence="2" id="KW-0378">Hydrolase</keyword>
<name>A0A4D7JJS5_9BACT</name>
<organism evidence="5 6">
    <name type="scientific">Mangrovivirga cuniculi</name>
    <dbReference type="NCBI Taxonomy" id="2715131"/>
    <lineage>
        <taxon>Bacteria</taxon>
        <taxon>Pseudomonadati</taxon>
        <taxon>Bacteroidota</taxon>
        <taxon>Cytophagia</taxon>
        <taxon>Cytophagales</taxon>
        <taxon>Mangrovivirgaceae</taxon>
        <taxon>Mangrovivirga</taxon>
    </lineage>
</organism>
<dbReference type="SUPFAM" id="SSF53098">
    <property type="entry name" value="Ribonuclease H-like"/>
    <property type="match status" value="1"/>
</dbReference>
<dbReference type="InterPro" id="IPR036397">
    <property type="entry name" value="RNaseH_sf"/>
</dbReference>
<evidence type="ECO:0000259" key="4">
    <source>
        <dbReference type="SMART" id="SM00479"/>
    </source>
</evidence>